<feature type="transmembrane region" description="Helical" evidence="1">
    <location>
        <begin position="92"/>
        <end position="112"/>
    </location>
</feature>
<keyword evidence="1" id="KW-1133">Transmembrane helix</keyword>
<dbReference type="SUPFAM" id="SSF53474">
    <property type="entry name" value="alpha/beta-Hydrolases"/>
    <property type="match status" value="1"/>
</dbReference>
<proteinExistence type="predicted"/>
<reference evidence="2" key="2">
    <citation type="journal article" date="2021" name="PeerJ">
        <title>Extensive microbial diversity within the chicken gut microbiome revealed by metagenomics and culture.</title>
        <authorList>
            <person name="Gilroy R."/>
            <person name="Ravi A."/>
            <person name="Getino M."/>
            <person name="Pursley I."/>
            <person name="Horton D.L."/>
            <person name="Alikhan N.F."/>
            <person name="Baker D."/>
            <person name="Gharbi K."/>
            <person name="Hall N."/>
            <person name="Watson M."/>
            <person name="Adriaenssens E.M."/>
            <person name="Foster-Nyarko E."/>
            <person name="Jarju S."/>
            <person name="Secka A."/>
            <person name="Antonio M."/>
            <person name="Oren A."/>
            <person name="Chaudhuri R.R."/>
            <person name="La Ragione R."/>
            <person name="Hildebrand F."/>
            <person name="Pallen M.J."/>
        </authorList>
    </citation>
    <scope>NUCLEOTIDE SEQUENCE</scope>
    <source>
        <strain evidence="2">B3-4054</strain>
    </source>
</reference>
<accession>A0A9D9HGZ6</accession>
<dbReference type="InterPro" id="IPR029058">
    <property type="entry name" value="AB_hydrolase_fold"/>
</dbReference>
<keyword evidence="1" id="KW-0812">Transmembrane</keyword>
<organism evidence="2 3">
    <name type="scientific">Candidatus Avitreponema avistercoris</name>
    <dbReference type="NCBI Taxonomy" id="2840705"/>
    <lineage>
        <taxon>Bacteria</taxon>
        <taxon>Pseudomonadati</taxon>
        <taxon>Spirochaetota</taxon>
        <taxon>Spirochaetia</taxon>
        <taxon>Spirochaetales</taxon>
        <taxon>Candidatus Avitreponema</taxon>
    </lineage>
</organism>
<reference evidence="2" key="1">
    <citation type="submission" date="2020-10" db="EMBL/GenBank/DDBJ databases">
        <authorList>
            <person name="Gilroy R."/>
        </authorList>
    </citation>
    <scope>NUCLEOTIDE SEQUENCE</scope>
    <source>
        <strain evidence="2">B3-4054</strain>
    </source>
</reference>
<dbReference type="Proteomes" id="UP000823616">
    <property type="component" value="Unassembled WGS sequence"/>
</dbReference>
<name>A0A9D9HGZ6_9SPIR</name>
<keyword evidence="1" id="KW-0472">Membrane</keyword>
<gene>
    <name evidence="2" type="ORF">IAA96_06170</name>
</gene>
<dbReference type="AlphaFoldDB" id="A0A9D9HGZ6"/>
<sequence length="383" mass="41337">MSDFFIGGLLVFSLLLPILLRPFFRGMHALGGIPVLAVPAVFLCAGLLVTGTRLLFFPLFAFTVLVLLSQTGRMISLARGLPSDWFSAGTKALSVLGLAILAVLAFFSVRWIPEPLYLPGREIRTEAIRENSADGFRYTFFLFQPEKPAALDEPVLLYFSGFPAGRFGRPTLAAIAAEKGFAAVIPAWSGRGVYPSAAQDIRIFRDLQQTAVTALRAPEYTPEQQETGVRYGILRRVIPATAAFAAARFPGRPLYAVAEGDACQALADTVNADPQRFAGSVYLLPESRVKTFAEPDSGCAYTDGPDMPFPPAAATLPGTVISGGKETAFGLGETAAEDPALAALLHIPRDKDRKLAQLTAGRVISWITQRNRMPRVFRTGGQE</sequence>
<evidence type="ECO:0008006" key="4">
    <source>
        <dbReference type="Google" id="ProtNLM"/>
    </source>
</evidence>
<comment type="caution">
    <text evidence="2">The sequence shown here is derived from an EMBL/GenBank/DDBJ whole genome shotgun (WGS) entry which is preliminary data.</text>
</comment>
<dbReference type="EMBL" id="JADIMS010000112">
    <property type="protein sequence ID" value="MBO8450674.1"/>
    <property type="molecule type" value="Genomic_DNA"/>
</dbReference>
<evidence type="ECO:0000313" key="2">
    <source>
        <dbReference type="EMBL" id="MBO8450674.1"/>
    </source>
</evidence>
<feature type="transmembrane region" description="Helical" evidence="1">
    <location>
        <begin position="54"/>
        <end position="72"/>
    </location>
</feature>
<dbReference type="Gene3D" id="3.40.50.1820">
    <property type="entry name" value="alpha/beta hydrolase"/>
    <property type="match status" value="1"/>
</dbReference>
<evidence type="ECO:0000256" key="1">
    <source>
        <dbReference type="SAM" id="Phobius"/>
    </source>
</evidence>
<protein>
    <recommendedName>
        <fullName evidence="4">Alpha/beta hydrolase family protein</fullName>
    </recommendedName>
</protein>
<evidence type="ECO:0000313" key="3">
    <source>
        <dbReference type="Proteomes" id="UP000823616"/>
    </source>
</evidence>
<feature type="transmembrane region" description="Helical" evidence="1">
    <location>
        <begin position="30"/>
        <end position="49"/>
    </location>
</feature>